<feature type="domain" description="DUF7168" evidence="3">
    <location>
        <begin position="278"/>
        <end position="382"/>
    </location>
</feature>
<reference evidence="4" key="1">
    <citation type="journal article" date="2014" name="Int. J. Syst. Evol. Microbiol.">
        <title>Complete genome sequence of Corynebacterium casei LMG S-19264T (=DSM 44701T), isolated from a smear-ripened cheese.</title>
        <authorList>
            <consortium name="US DOE Joint Genome Institute (JGI-PGF)"/>
            <person name="Walter F."/>
            <person name="Albersmeier A."/>
            <person name="Kalinowski J."/>
            <person name="Ruckert C."/>
        </authorList>
    </citation>
    <scope>NUCLEOTIDE SEQUENCE</scope>
    <source>
        <strain evidence="4">JCM 4646</strain>
    </source>
</reference>
<dbReference type="InterPro" id="IPR001969">
    <property type="entry name" value="Aspartic_peptidase_AS"/>
</dbReference>
<dbReference type="EMBL" id="BNBO01000010">
    <property type="protein sequence ID" value="GHH68383.1"/>
    <property type="molecule type" value="Genomic_DNA"/>
</dbReference>
<proteinExistence type="predicted"/>
<dbReference type="InterPro" id="IPR024498">
    <property type="entry name" value="DUF2786"/>
</dbReference>
<evidence type="ECO:0000259" key="2">
    <source>
        <dbReference type="Pfam" id="PF10979"/>
    </source>
</evidence>
<evidence type="ECO:0000259" key="3">
    <source>
        <dbReference type="Pfam" id="PF23771"/>
    </source>
</evidence>
<dbReference type="InterPro" id="IPR055592">
    <property type="entry name" value="DUF7168"/>
</dbReference>
<dbReference type="AlphaFoldDB" id="A0A919FLB0"/>
<gene>
    <name evidence="4" type="ORF">GCM10018781_25130</name>
</gene>
<dbReference type="Pfam" id="PF23771">
    <property type="entry name" value="DUF7168"/>
    <property type="match status" value="1"/>
</dbReference>
<protein>
    <recommendedName>
        <fullName evidence="6">DUF2786 domain-containing protein</fullName>
    </recommendedName>
</protein>
<dbReference type="PROSITE" id="PS00141">
    <property type="entry name" value="ASP_PROTEASE"/>
    <property type="match status" value="1"/>
</dbReference>
<dbReference type="Pfam" id="PF10979">
    <property type="entry name" value="DUF2786"/>
    <property type="match status" value="1"/>
</dbReference>
<dbReference type="GO" id="GO:0004190">
    <property type="term" value="F:aspartic-type endopeptidase activity"/>
    <property type="evidence" value="ECO:0007669"/>
    <property type="project" value="InterPro"/>
</dbReference>
<accession>A0A919FLB0</accession>
<evidence type="ECO:0000313" key="4">
    <source>
        <dbReference type="EMBL" id="GHH68383.1"/>
    </source>
</evidence>
<evidence type="ECO:0000313" key="5">
    <source>
        <dbReference type="Proteomes" id="UP000617734"/>
    </source>
</evidence>
<sequence length="451" mass="48369">MAGGPTAPDTERSESRFTVGKRRQQQDSGPDEAVGGLLEQAVHRVVAAPAEGLDLALDTGASMLAAAPGQWPAVSRALLGYADTAVGRCWSVGWRPADLARVVRRELKPAHLALAVDLIAAEGRRYPAAALDRRWHEQLRELATEVWWTGDEDFLTGFAGRHRLDRFALATVALELLRVWGHLPPVQPVGPVPGQVPRASRPSGPVTGEPRMLSRIRALLAKAESTEYPEEAEALTAKAQQLMAQHSIDEALLAVTAAAADTPAALRIGVDSPYEVPKTMLLDAVAAANRCRVVWAKEFGFCTIVGFDADLDGVELLYTSLLVQATAAMHKAGSRQHLDGASRTKAFRQSFLVAYAARIRERLATATEQATQDAAAGRHLREDGTAEQLTPDERLLPALAAREQAVDATIGRMFPKLTSQRVRVSDGEGWAAGRAAADRAALHGRAGAIRG</sequence>
<evidence type="ECO:0008006" key="6">
    <source>
        <dbReference type="Google" id="ProtNLM"/>
    </source>
</evidence>
<feature type="region of interest" description="Disordered" evidence="1">
    <location>
        <begin position="1"/>
        <end position="32"/>
    </location>
</feature>
<organism evidence="4 5">
    <name type="scientific">Kitasatospora indigofera</name>
    <dbReference type="NCBI Taxonomy" id="67307"/>
    <lineage>
        <taxon>Bacteria</taxon>
        <taxon>Bacillati</taxon>
        <taxon>Actinomycetota</taxon>
        <taxon>Actinomycetes</taxon>
        <taxon>Kitasatosporales</taxon>
        <taxon>Streptomycetaceae</taxon>
        <taxon>Kitasatospora</taxon>
    </lineage>
</organism>
<name>A0A919FLB0_9ACTN</name>
<keyword evidence="5" id="KW-1185">Reference proteome</keyword>
<reference evidence="4" key="2">
    <citation type="submission" date="2020-09" db="EMBL/GenBank/DDBJ databases">
        <authorList>
            <person name="Sun Q."/>
            <person name="Ohkuma M."/>
        </authorList>
    </citation>
    <scope>NUCLEOTIDE SEQUENCE</scope>
    <source>
        <strain evidence="4">JCM 4646</strain>
    </source>
</reference>
<feature type="domain" description="DUF2786" evidence="2">
    <location>
        <begin position="211"/>
        <end position="250"/>
    </location>
</feature>
<evidence type="ECO:0000256" key="1">
    <source>
        <dbReference type="SAM" id="MobiDB-lite"/>
    </source>
</evidence>
<comment type="caution">
    <text evidence="4">The sequence shown here is derived from an EMBL/GenBank/DDBJ whole genome shotgun (WGS) entry which is preliminary data.</text>
</comment>
<dbReference type="Proteomes" id="UP000617734">
    <property type="component" value="Unassembled WGS sequence"/>
</dbReference>
<dbReference type="GO" id="GO:0006508">
    <property type="term" value="P:proteolysis"/>
    <property type="evidence" value="ECO:0007669"/>
    <property type="project" value="InterPro"/>
</dbReference>